<protein>
    <submittedName>
        <fullName evidence="1">Uncharacterized protein</fullName>
    </submittedName>
</protein>
<evidence type="ECO:0000313" key="2">
    <source>
        <dbReference type="Proteomes" id="UP000298663"/>
    </source>
</evidence>
<reference evidence="1 2" key="1">
    <citation type="journal article" date="2015" name="Genome Biol.">
        <title>Comparative genomics of Steinernema reveals deeply conserved gene regulatory networks.</title>
        <authorList>
            <person name="Dillman A.R."/>
            <person name="Macchietto M."/>
            <person name="Porter C.F."/>
            <person name="Rogers A."/>
            <person name="Williams B."/>
            <person name="Antoshechkin I."/>
            <person name="Lee M.M."/>
            <person name="Goodwin Z."/>
            <person name="Lu X."/>
            <person name="Lewis E.E."/>
            <person name="Goodrich-Blair H."/>
            <person name="Stock S.P."/>
            <person name="Adams B.J."/>
            <person name="Sternberg P.W."/>
            <person name="Mortazavi A."/>
        </authorList>
    </citation>
    <scope>NUCLEOTIDE SEQUENCE [LARGE SCALE GENOMIC DNA]</scope>
    <source>
        <strain evidence="1 2">ALL</strain>
    </source>
</reference>
<reference evidence="1 2" key="2">
    <citation type="journal article" date="2019" name="G3 (Bethesda)">
        <title>Hybrid Assembly of the Genome of the Entomopathogenic Nematode Steinernema carpocapsae Identifies the X-Chromosome.</title>
        <authorList>
            <person name="Serra L."/>
            <person name="Macchietto M."/>
            <person name="Macias-Munoz A."/>
            <person name="McGill C.J."/>
            <person name="Rodriguez I.M."/>
            <person name="Rodriguez B."/>
            <person name="Murad R."/>
            <person name="Mortazavi A."/>
        </authorList>
    </citation>
    <scope>NUCLEOTIDE SEQUENCE [LARGE SCALE GENOMIC DNA]</scope>
    <source>
        <strain evidence="1 2">ALL</strain>
    </source>
</reference>
<dbReference type="EMBL" id="AZBU02000002">
    <property type="protein sequence ID" value="TKR95792.1"/>
    <property type="molecule type" value="Genomic_DNA"/>
</dbReference>
<dbReference type="AlphaFoldDB" id="A0A4U5PGR0"/>
<gene>
    <name evidence="1" type="ORF">L596_009916</name>
</gene>
<accession>A0A4U5PGR0</accession>
<organism evidence="1 2">
    <name type="scientific">Steinernema carpocapsae</name>
    <name type="common">Entomopathogenic nematode</name>
    <dbReference type="NCBI Taxonomy" id="34508"/>
    <lineage>
        <taxon>Eukaryota</taxon>
        <taxon>Metazoa</taxon>
        <taxon>Ecdysozoa</taxon>
        <taxon>Nematoda</taxon>
        <taxon>Chromadorea</taxon>
        <taxon>Rhabditida</taxon>
        <taxon>Tylenchina</taxon>
        <taxon>Panagrolaimomorpha</taxon>
        <taxon>Strongyloidoidea</taxon>
        <taxon>Steinernematidae</taxon>
        <taxon>Steinernema</taxon>
    </lineage>
</organism>
<proteinExistence type="predicted"/>
<evidence type="ECO:0000313" key="1">
    <source>
        <dbReference type="EMBL" id="TKR95792.1"/>
    </source>
</evidence>
<name>A0A4U5PGR0_STECR</name>
<keyword evidence="2" id="KW-1185">Reference proteome</keyword>
<sequence>MSYKLNFISKIAYLTFPCTEEGNRCRYIASYWTCCRETDFINDPNGPLPLPPPNSRSAPGSNIAAGFMVLALLCYVFYEECH</sequence>
<comment type="caution">
    <text evidence="1">The sequence shown here is derived from an EMBL/GenBank/DDBJ whole genome shotgun (WGS) entry which is preliminary data.</text>
</comment>
<dbReference type="Proteomes" id="UP000298663">
    <property type="component" value="Unassembled WGS sequence"/>
</dbReference>